<dbReference type="InterPro" id="IPR036259">
    <property type="entry name" value="MFS_trans_sf"/>
</dbReference>
<sequence length="276" mass="29654">MLIVGRAIAGLGSSGLMNGALTILAAILPPRRQPIVMGVNVGLGQIGIACGPLIGGAFTHYVSWRWCFYINPPLGAVVAGLLLFVTIPESQYKPPVREVFRTAVHSLDLLGFVLIAPAAIMFFLALQWGGNQHPWDSSVVIGLFVGAGGTFIVFLLWERRRGDDAMVLFNMLKMRIVWSASATMFFFMGVPFTANYYLPIYFQAVKDDSAVMSGVHILPTIIAQVVFAVTSGAMGLEMNGGGTRLLQHTPANQVRRPADVGMAASGDPVRPPPVQV</sequence>
<dbReference type="InterPro" id="IPR020846">
    <property type="entry name" value="MFS_dom"/>
</dbReference>
<dbReference type="PROSITE" id="PS50850">
    <property type="entry name" value="MFS"/>
    <property type="match status" value="1"/>
</dbReference>
<keyword evidence="8" id="KW-1185">Reference proteome</keyword>
<evidence type="ECO:0000256" key="2">
    <source>
        <dbReference type="ARBA" id="ARBA00022692"/>
    </source>
</evidence>
<feature type="transmembrane region" description="Helical" evidence="5">
    <location>
        <begin position="35"/>
        <end position="62"/>
    </location>
</feature>
<evidence type="ECO:0000256" key="4">
    <source>
        <dbReference type="ARBA" id="ARBA00023136"/>
    </source>
</evidence>
<feature type="transmembrane region" description="Helical" evidence="5">
    <location>
        <begin position="138"/>
        <end position="157"/>
    </location>
</feature>
<protein>
    <recommendedName>
        <fullName evidence="6">Major facilitator superfamily (MFS) profile domain-containing protein</fullName>
    </recommendedName>
</protein>
<dbReference type="PANTHER" id="PTHR23501">
    <property type="entry name" value="MAJOR FACILITATOR SUPERFAMILY"/>
    <property type="match status" value="1"/>
</dbReference>
<evidence type="ECO:0000256" key="5">
    <source>
        <dbReference type="SAM" id="Phobius"/>
    </source>
</evidence>
<evidence type="ECO:0000313" key="7">
    <source>
        <dbReference type="EMBL" id="TQB76274.1"/>
    </source>
</evidence>
<evidence type="ECO:0000256" key="1">
    <source>
        <dbReference type="ARBA" id="ARBA00004141"/>
    </source>
</evidence>
<feature type="transmembrane region" description="Helical" evidence="5">
    <location>
        <begin position="6"/>
        <end position="28"/>
    </location>
</feature>
<reference evidence="7 8" key="1">
    <citation type="submission" date="2019-06" db="EMBL/GenBank/DDBJ databases">
        <title>Wine fermentation using esterase from Monascus purpureus.</title>
        <authorList>
            <person name="Geng C."/>
            <person name="Zhang Y."/>
        </authorList>
    </citation>
    <scope>NUCLEOTIDE SEQUENCE [LARGE SCALE GENOMIC DNA]</scope>
    <source>
        <strain evidence="7">HQ1</strain>
    </source>
</reference>
<dbReference type="Proteomes" id="UP000319663">
    <property type="component" value="Unassembled WGS sequence"/>
</dbReference>
<comment type="caution">
    <text evidence="7">The sequence shown here is derived from an EMBL/GenBank/DDBJ whole genome shotgun (WGS) entry which is preliminary data.</text>
</comment>
<dbReference type="OrthoDB" id="10021397at2759"/>
<comment type="subcellular location">
    <subcellularLocation>
        <location evidence="1">Membrane</location>
        <topology evidence="1">Multi-pass membrane protein</topology>
    </subcellularLocation>
</comment>
<keyword evidence="4 5" id="KW-0472">Membrane</keyword>
<dbReference type="GO" id="GO:0022857">
    <property type="term" value="F:transmembrane transporter activity"/>
    <property type="evidence" value="ECO:0007669"/>
    <property type="project" value="InterPro"/>
</dbReference>
<dbReference type="InterPro" id="IPR011701">
    <property type="entry name" value="MFS"/>
</dbReference>
<dbReference type="Gene3D" id="1.20.1250.20">
    <property type="entry name" value="MFS general substrate transporter like domains"/>
    <property type="match status" value="1"/>
</dbReference>
<evidence type="ECO:0000313" key="8">
    <source>
        <dbReference type="Proteomes" id="UP000319663"/>
    </source>
</evidence>
<feature type="transmembrane region" description="Helical" evidence="5">
    <location>
        <begin position="177"/>
        <end position="197"/>
    </location>
</feature>
<dbReference type="EMBL" id="VIFY01000011">
    <property type="protein sequence ID" value="TQB76274.1"/>
    <property type="molecule type" value="Genomic_DNA"/>
</dbReference>
<keyword evidence="2 5" id="KW-0812">Transmembrane</keyword>
<dbReference type="AlphaFoldDB" id="A0A507R5M7"/>
<dbReference type="GO" id="GO:0005886">
    <property type="term" value="C:plasma membrane"/>
    <property type="evidence" value="ECO:0007669"/>
    <property type="project" value="TreeGrafter"/>
</dbReference>
<evidence type="ECO:0000259" key="6">
    <source>
        <dbReference type="PROSITE" id="PS50850"/>
    </source>
</evidence>
<name>A0A507R5M7_MONPU</name>
<feature type="transmembrane region" description="Helical" evidence="5">
    <location>
        <begin position="217"/>
        <end position="236"/>
    </location>
</feature>
<proteinExistence type="predicted"/>
<gene>
    <name evidence="7" type="ORF">MPDQ_000582</name>
</gene>
<dbReference type="STRING" id="5098.A0A507R5M7"/>
<dbReference type="SUPFAM" id="SSF103473">
    <property type="entry name" value="MFS general substrate transporter"/>
    <property type="match status" value="2"/>
</dbReference>
<feature type="domain" description="Major facilitator superfamily (MFS) profile" evidence="6">
    <location>
        <begin position="1"/>
        <end position="276"/>
    </location>
</feature>
<feature type="transmembrane region" description="Helical" evidence="5">
    <location>
        <begin position="68"/>
        <end position="87"/>
    </location>
</feature>
<accession>A0A507R5M7</accession>
<keyword evidence="3 5" id="KW-1133">Transmembrane helix</keyword>
<dbReference type="Pfam" id="PF07690">
    <property type="entry name" value="MFS_1"/>
    <property type="match status" value="1"/>
</dbReference>
<dbReference type="PANTHER" id="PTHR23501:SF155">
    <property type="entry name" value="EFFLUX PUMP AFOB"/>
    <property type="match status" value="1"/>
</dbReference>
<feature type="transmembrane region" description="Helical" evidence="5">
    <location>
        <begin position="107"/>
        <end position="126"/>
    </location>
</feature>
<organism evidence="7 8">
    <name type="scientific">Monascus purpureus</name>
    <name type="common">Red mold</name>
    <name type="synonym">Monascus anka</name>
    <dbReference type="NCBI Taxonomy" id="5098"/>
    <lineage>
        <taxon>Eukaryota</taxon>
        <taxon>Fungi</taxon>
        <taxon>Dikarya</taxon>
        <taxon>Ascomycota</taxon>
        <taxon>Pezizomycotina</taxon>
        <taxon>Eurotiomycetes</taxon>
        <taxon>Eurotiomycetidae</taxon>
        <taxon>Eurotiales</taxon>
        <taxon>Aspergillaceae</taxon>
        <taxon>Monascus</taxon>
    </lineage>
</organism>
<evidence type="ECO:0000256" key="3">
    <source>
        <dbReference type="ARBA" id="ARBA00022989"/>
    </source>
</evidence>